<keyword evidence="12" id="KW-1185">Reference proteome</keyword>
<dbReference type="PROSITE" id="PS50234">
    <property type="entry name" value="VWFA"/>
    <property type="match status" value="1"/>
</dbReference>
<feature type="compositionally biased region" description="Acidic residues" evidence="9">
    <location>
        <begin position="3375"/>
        <end position="3386"/>
    </location>
</feature>
<dbReference type="GO" id="GO:0000055">
    <property type="term" value="P:ribosomal large subunit export from nucleus"/>
    <property type="evidence" value="ECO:0007669"/>
    <property type="project" value="TreeGrafter"/>
</dbReference>
<feature type="compositionally biased region" description="Basic and acidic residues" evidence="9">
    <location>
        <begin position="3690"/>
        <end position="3714"/>
    </location>
</feature>
<feature type="compositionally biased region" description="Acidic residues" evidence="9">
    <location>
        <begin position="3745"/>
        <end position="3759"/>
    </location>
</feature>
<dbReference type="SUPFAM" id="SSF53300">
    <property type="entry name" value="vWA-like"/>
    <property type="match status" value="1"/>
</dbReference>
<evidence type="ECO:0000256" key="3">
    <source>
        <dbReference type="ARBA" id="ARBA00007188"/>
    </source>
</evidence>
<feature type="compositionally biased region" description="Acidic residues" evidence="9">
    <location>
        <begin position="3492"/>
        <end position="3511"/>
    </location>
</feature>
<evidence type="ECO:0000256" key="7">
    <source>
        <dbReference type="ARBA" id="ARBA00023186"/>
    </source>
</evidence>
<proteinExistence type="inferred from homology"/>
<dbReference type="SMART" id="SM00382">
    <property type="entry name" value="AAA"/>
    <property type="match status" value="6"/>
</dbReference>
<reference evidence="11 12" key="1">
    <citation type="journal article" date="2019" name="Commun. Biol.">
        <title>The bagworm genome reveals a unique fibroin gene that provides high tensile strength.</title>
        <authorList>
            <person name="Kono N."/>
            <person name="Nakamura H."/>
            <person name="Ohtoshi R."/>
            <person name="Tomita M."/>
            <person name="Numata K."/>
            <person name="Arakawa K."/>
        </authorList>
    </citation>
    <scope>NUCLEOTIDE SEQUENCE [LARGE SCALE GENOMIC DNA]</scope>
</reference>
<sequence length="4249" mass="482268">MVILGNMTDEQSKCLATNLHITEDEHFECITNSTSASGPCHNVEVTEINTVTDNIVNIEGIFLSVHEKANIQNSTLVPVKSTLNNLRSLALAVASGKALCLMGPVGSGKTSLVEHLAVITGRKGVAFKKVQLGDQTDSRTLLGTHQCTDVPGEFIWRPGVLTEAVQSGHWLLLEDIDCAALDVASTLSSLLERNALSVPGYRDFLPVTPGFQLFVTQRTVATNYGFQKKISNASTLLQRHLTQINVEPLSRLELSEIICKMYPSLKTVCPKMIEVFMMFSVGSHDSSLQTDCIEKDSPTVSLMRGSRLISTRDLMKWCSRAMVGYDVTSPEAALKILQDALDIFICSISSPEDRLHLAKKIACCLGVIETKAQFYSQQYKPNVALHASYLEVGRAKIVRKEKDLSSVDLDAKQVVFSFTRPSTCLLERIACCIMSNEPVLLVGETGTGKTSSIQYLAKQTGNKLVVINMNQQSDSADLLGGYKPVDFKYIRGSLVKAMQEGHWVLLDEINLASAEILECLAGLLEDKSESIDLLEKSDKTPIRRHQNFTLFACMNPATDVGKKDLPVGLRNRFTEFFIEELIDKNDLIMLIGDYLYHMNLNSTVLEAIYRFYTNIRKEAKLTLVDGAGNAPHYSLRTLCRALTAAAKAKCGTVARSLYEAFCLAFLTQLDSSSHPIVEKMIAKAVVGKKDLKLVLNQAIPEPKSKGESYLLFEGHWIPRGKLEISIPDDYILTLTVKKNLRDIARVISLGRLPVLLQGDTSVGKTSLITYIAKASGNYCVRINNHEHTDLQEYIGSYATDSSGKLIFKEGVLVEAMRKGYWIILDELNLAPSDVLEALNRVLDDNRELYILETQKVVKADPNFMLFATQNPPGLYGGRKMLSRAFRNRFVELHFDEIPRKELEVILHRRCHVPQKYAKNMIAVMGELQMRRRGSAAVQGKDGFITLRDLFRWGQRYKLACQQMLTSGKFYDWDQHIADEGYLILAGKVRHPEERDIIEQVIEKHIKRKVNPENLFSLHDKTSSVTKSILEELLNTKIEGFSHLVWTYNMRRLAVLIAKSFIFTEPVLLVGETGCGKTTVCQVLSVLKKTKLLTVNCHMHTESADFLGGLRPVRQYKNDGRLFEWIDGPLIKAMEQGYMFLADEISLADDSVLERLNSLLEPERQLVLSERGTEDGKDIVVVTANNNFYFIGTMNPGGDFGKKELSPALRNRFTEIWCDSVTSKDDLLQVLEKSVNRDISLANQQDGTSGLGKNILDFTDYLKNTEVASKFPFSIRDLLSWVNFINSTVSKGPKYNMKANENLTFTFSSPTTGANTLRLLRGLQLNKAILLEGNPGVGKTSLVTALAKASGHKVVRINLSDQTDVTDLFGTDLPTEDGSFTFKEGTFLKALQNGHWILLDELNLAPQPVLEGLNACLDHRGEVYIPELGETFKVAPQTRLFACQNPLKQGGARRGLPVSFLNRFTQVYIDKLTEDDLIFITESQYPTIPKDILCKIVKFNCRVSYEITVLQSWGHRGSPWEMNLRDVQRWCDAIVQDQRSGRKLKPGKYVDILYIHRMRTMEDKQKMITTYDEIFCPEYLRSDSIPQFLINDDCITFGDVQLNRNKDKKAKNRRSFESRMILMRHQQPVLRSVAQCIEMNWLSILVGSTSTGKSSIIQILADLTGNELHVVPVTSALDISDLLGGFEQVDYNRHLEILYEEIEAVSIQTIRDMWIAYKIKTSETNKILRDLHRYKTISNNNSNDNDSQISNFSMKLELLNVLCVRLLFWNKENVKIFDKVKKLASSLNELKQKVSAASTINAGGKFEWINSLLVKAMFEGSWVLLDNVNLTSAAVLDRLNGLLEPNGVLSMSETGESYEIEPHPNFRIFFTMDPKHGEISRAMRNRGVEIFVLRPDDRDLAINESIPNLDLVALLSSCGLPTQYHSMCIQAHKLMAAFIHVINRPQPALGQHGVLKVHTSQFETKRLWEGKLQQWGFDKPTISHLLQASHLAWQQIVRGISYEIAIINSFLDVYIKPRCGGDFATSINASLAEMKNAMLIELKKFINTHTLQHVSENKTHTLTVADSGELTYETVALNDSLAYCKELDELINLLWGNIVTLDTSSMLKHVTSSTDLLKELLMKIKKGPQLKKIIKDLLVFPNNIPHPEEKEEYLSRYLSQDFVCMLDNSLPSTDDDVYRKDIEHLKILKMNLKELNTYCTTMEEIDYTTFSFVITVLNAISNAWDKQEKDIQKQKEADEALYVTKSKCEDMDEEEQFELEVSEMFPSFSETDFDQFKPPTLDKKNTRKSPSNQMKLIMPPEDISLVYKWHSKFMKQMTTAEWLKNSEKLSVQNYAESFLAKFEIFTKIMHNSWDALDVEMEGLMSPSLMVILSKIENKLSCSSADSRQDFYRSSWVSEAKKCLPLLRKVKESTNKLLDEWPDFPSLKDIMVIVRRILSFPITSPVARFLTGLELLRDKIEEWNKNAHKGNNMIDISLEVGQQIIDWRKLELADWKECLKNVQLKKEAEAHKYWFYLYNIVLQYLETTSEDNEKGKDVKPPAKEEIIVVLKNFVEKSNLVEFSVKLDLLYIYHCHLVHLKQSSRRDELLAIFWNIYKYYAQFSNQVLSHIKEKRAPIEKKLQAFVKICSWDRDLSYWSVKDTVEKAQKKVLEENVVHCLLIDQKIESVKIHASGLDRPKRMPAPPLFGSIGSYYIDPQIYLIQPHQLKKYLESPENLSNVIHKGSILLKVPFYLNKAKTLCKAAMCNTTYSASVQALDDFVTQVIASSERLRDMQVDCGLPKEKQVSQAKNILQQKRKALADLFRYLSKMGLNYRKGLVMLSTNEELHDFTLMPVDLEAAMAYLKPRREDKQLSMFWNGCEDYYQKNIAMHKYLTAILLNPHKDLGISNLERCKGFAAQLMSITISQKKNISKYSRYVFTLRTLVARIHELQNVKCGDASIHAIDEKLELLSECYGNIDITLEQFMILVNSCPEKQIVTEYGLHFDASLSESRVVNCYRGSEEWQKLFEKISSLLTIVKKHKSAVHRAKKHPPMVVGDIKQTTPVCTKHAVIVEEAIDILKVLYTEIGAILQEYQYKFKSSMIDGFTVQHPMFKSLSNLTIYIDTMYCKTKDIDLLSHAATKPDKQMIEQEIGKIVEQLEDVVTTSLLTIEKLYKKHQPSNNATSEEEILKAIDECIKEEVENQNDIFKENCLRDDLHEKLSEDLKLLNTDTVIKKIYPFLNQYLDILKNDAKEVQDIKDEIMKCYPILGQTVLFVQYFLTTQVAAHRVSCKMLYILLSIFSDLAVKGFCTPTDLDVEAGEGEGTSSDLAGGMGLGEGEGKKDVSDRIENQDQLDDARRPGEEKDQDDKDCKEEEKGVNMTDDFDSHLQDVEKKDGEDSDEGDNEDDVDKQMGETDNTAEKLDQQIWGSEEDENEELDQKDKEEKGTGESTGEKEMAAKEQEEGLDDTSKGKDKKQKNDINEMRDQEIDDDHIDPHHGKENQIPEPQDLPDNIMDMDTDDRLDEKDGETETENPFELNVPDDKIPEIDEPKEEQNEEGDKNKHEHGMEVSSDEEGQGEEFDQEKNDEDDQNEKEKDKQKEVENQDEQTDENDVDVEQDKMDTDQVSDEDEKEEDDAQDLPRNPDQVDEEDSVEQKKRDSNPNANPSNDDASKEEKAENAETEKGTHDNVQTNPDQEKDEDAAPFEQAQEQVGQEKRGTGRAELDQSEKGHQGEKQTAKKAHNVPNERRNTKSQNKPGQTEEERTLEKEEDATEDGGEEETKDAEADAYQHVKQARRDDQQVVDAATKEQAEKQPILKEDEENIEEMKSDEEIPMDVNDDLQVNKAENELLPERPDEGTKEDKDKKSDVNKETGEEPTGESMLVEGELVATATAPRGNETTYHTRADSLAIATIGEELSAQQYMNIREWLSEDVRSASGANEAWRTLWHRTGAQARTLTERLRLILEPTGRSRLTVTPVTLKSVCQSPIVYCITIWGGGPKINLSQLEYAQRAILKINNSLIGDYRTGRRINMRRVIPYVASQFRRDRIWLRRTKPAKREYKIALAIDDSSSMNDTKSMELAFESLALVTQARDIAVLSFGIKPKVLHPFSEQFSEHSGAKILDNLRFEQGKTNIAQLLDFVTVMFEEQTIRSDALNAKLLVIVGDGQGIYAEGVTVVEQAVRRARQSGIFIVYVIADDLNRKYSIMDIQTPITIPSSGDTTGCAERSMIGFTSYLDNFPIPFYLILRDLSALPMVLGDALRQWFELAANTT</sequence>
<dbReference type="PANTHER" id="PTHR48103:SF2">
    <property type="entry name" value="MIDASIN"/>
    <property type="match status" value="1"/>
</dbReference>
<feature type="compositionally biased region" description="Basic and acidic residues" evidence="9">
    <location>
        <begin position="3760"/>
        <end position="3795"/>
    </location>
</feature>
<feature type="domain" description="VWFA" evidence="10">
    <location>
        <begin position="4039"/>
        <end position="4172"/>
    </location>
</feature>
<dbReference type="Gene3D" id="3.40.50.410">
    <property type="entry name" value="von Willebrand factor, type A domain"/>
    <property type="match status" value="1"/>
</dbReference>
<dbReference type="PANTHER" id="PTHR48103">
    <property type="entry name" value="MIDASIN-RELATED"/>
    <property type="match status" value="1"/>
</dbReference>
<evidence type="ECO:0000256" key="4">
    <source>
        <dbReference type="ARBA" id="ARBA00017143"/>
    </source>
</evidence>
<feature type="compositionally biased region" description="Acidic residues" evidence="9">
    <location>
        <begin position="3581"/>
        <end position="3593"/>
    </location>
</feature>
<dbReference type="InterPro" id="IPR002035">
    <property type="entry name" value="VWF_A"/>
</dbReference>
<dbReference type="FunFam" id="3.40.50.300:FF:002451">
    <property type="entry name" value="Midasin"/>
    <property type="match status" value="1"/>
</dbReference>
<gene>
    <name evidence="11" type="primary">MDN1</name>
    <name evidence="11" type="ORF">EVAR_75987_1</name>
</gene>
<evidence type="ECO:0000256" key="2">
    <source>
        <dbReference type="ARBA" id="ARBA00004642"/>
    </source>
</evidence>
<comment type="caution">
    <text evidence="11">The sequence shown here is derived from an EMBL/GenBank/DDBJ whole genome shotgun (WGS) entry which is preliminary data.</text>
</comment>
<keyword evidence="7" id="KW-0143">Chaperone</keyword>
<evidence type="ECO:0000313" key="12">
    <source>
        <dbReference type="Proteomes" id="UP000299102"/>
    </source>
</evidence>
<dbReference type="SUPFAM" id="SSF52540">
    <property type="entry name" value="P-loop containing nucleoside triphosphate hydrolases"/>
    <property type="match status" value="6"/>
</dbReference>
<keyword evidence="6" id="KW-0067">ATP-binding</keyword>
<name>A0A4C1UBH1_EUMVA</name>
<feature type="compositionally biased region" description="Basic and acidic residues" evidence="9">
    <location>
        <begin position="3471"/>
        <end position="3480"/>
    </location>
</feature>
<dbReference type="GO" id="GO:0000027">
    <property type="term" value="P:ribosomal large subunit assembly"/>
    <property type="evidence" value="ECO:0007669"/>
    <property type="project" value="InterPro"/>
</dbReference>
<dbReference type="STRING" id="151549.A0A4C1UBH1"/>
<dbReference type="InterPro" id="IPR041190">
    <property type="entry name" value="Midasin_AAA_lid_5"/>
</dbReference>
<dbReference type="GO" id="GO:0030687">
    <property type="term" value="C:preribosome, large subunit precursor"/>
    <property type="evidence" value="ECO:0007669"/>
    <property type="project" value="TreeGrafter"/>
</dbReference>
<evidence type="ECO:0000256" key="6">
    <source>
        <dbReference type="ARBA" id="ARBA00022840"/>
    </source>
</evidence>
<dbReference type="Pfam" id="PF17867">
    <property type="entry name" value="AAA_lid_7"/>
    <property type="match status" value="3"/>
</dbReference>
<evidence type="ECO:0000256" key="5">
    <source>
        <dbReference type="ARBA" id="ARBA00022741"/>
    </source>
</evidence>
<evidence type="ECO:0000256" key="9">
    <source>
        <dbReference type="SAM" id="MobiDB-lite"/>
    </source>
</evidence>
<dbReference type="FunFam" id="3.40.50.300:FF:000142">
    <property type="entry name" value="Midasin"/>
    <property type="match status" value="1"/>
</dbReference>
<dbReference type="InterPro" id="IPR011704">
    <property type="entry name" value="ATPase_dyneun-rel_AAA"/>
</dbReference>
<dbReference type="Pfam" id="PF17865">
    <property type="entry name" value="AAA_lid_5"/>
    <property type="match status" value="1"/>
</dbReference>
<dbReference type="Pfam" id="PF07728">
    <property type="entry name" value="AAA_5"/>
    <property type="match status" value="6"/>
</dbReference>
<dbReference type="EMBL" id="BGZK01000149">
    <property type="protein sequence ID" value="GBP23274.1"/>
    <property type="molecule type" value="Genomic_DNA"/>
</dbReference>
<evidence type="ECO:0000256" key="1">
    <source>
        <dbReference type="ARBA" id="ARBA00004604"/>
    </source>
</evidence>
<dbReference type="GO" id="GO:0005730">
    <property type="term" value="C:nucleolus"/>
    <property type="evidence" value="ECO:0007669"/>
    <property type="project" value="UniProtKB-SubCell"/>
</dbReference>
<dbReference type="OrthoDB" id="422220at2759"/>
<feature type="compositionally biased region" description="Basic and acidic residues" evidence="9">
    <location>
        <begin position="3362"/>
        <end position="3374"/>
    </location>
</feature>
<comment type="similarity">
    <text evidence="3">Belongs to the midasin family.</text>
</comment>
<dbReference type="InterPro" id="IPR003593">
    <property type="entry name" value="AAA+_ATPase"/>
</dbReference>
<dbReference type="Proteomes" id="UP000299102">
    <property type="component" value="Unassembled WGS sequence"/>
</dbReference>
<dbReference type="InterPro" id="IPR040848">
    <property type="entry name" value="AAA_lid_7"/>
</dbReference>
<comment type="subcellular location">
    <subcellularLocation>
        <location evidence="1">Nucleus</location>
        <location evidence="1">Nucleolus</location>
    </subcellularLocation>
    <subcellularLocation>
        <location evidence="2">Nucleus</location>
        <location evidence="2">Nucleoplasm</location>
    </subcellularLocation>
</comment>
<feature type="compositionally biased region" description="Basic and acidic residues" evidence="9">
    <location>
        <begin position="3570"/>
        <end position="3580"/>
    </location>
</feature>
<feature type="compositionally biased region" description="Acidic residues" evidence="9">
    <location>
        <begin position="3548"/>
        <end position="3569"/>
    </location>
</feature>
<feature type="region of interest" description="Disordered" evidence="9">
    <location>
        <begin position="3298"/>
        <end position="3862"/>
    </location>
</feature>
<feature type="compositionally biased region" description="Basic and acidic residues" evidence="9">
    <location>
        <begin position="3387"/>
        <end position="3401"/>
    </location>
</feature>
<dbReference type="FunFam" id="3.40.50.300:FF:000582">
    <property type="entry name" value="Midasin"/>
    <property type="match status" value="1"/>
</dbReference>
<dbReference type="CDD" id="cd00009">
    <property type="entry name" value="AAA"/>
    <property type="match status" value="2"/>
</dbReference>
<dbReference type="GO" id="GO:0005654">
    <property type="term" value="C:nucleoplasm"/>
    <property type="evidence" value="ECO:0007669"/>
    <property type="project" value="UniProtKB-SubCell"/>
</dbReference>
<feature type="compositionally biased region" description="Basic and acidic residues" evidence="9">
    <location>
        <begin position="3647"/>
        <end position="3664"/>
    </location>
</feature>
<dbReference type="FunFam" id="3.40.50.300:FF:001384">
    <property type="entry name" value="Midasin"/>
    <property type="match status" value="1"/>
</dbReference>
<protein>
    <recommendedName>
        <fullName evidence="4">Midasin</fullName>
    </recommendedName>
</protein>
<evidence type="ECO:0000259" key="10">
    <source>
        <dbReference type="PROSITE" id="PS50234"/>
    </source>
</evidence>
<feature type="compositionally biased region" description="Acidic residues" evidence="9">
    <location>
        <begin position="3602"/>
        <end position="3615"/>
    </location>
</feature>
<keyword evidence="5" id="KW-0547">Nucleotide-binding</keyword>
<dbReference type="InterPro" id="IPR036465">
    <property type="entry name" value="vWFA_dom_sf"/>
</dbReference>
<organism evidence="11 12">
    <name type="scientific">Eumeta variegata</name>
    <name type="common">Bagworm moth</name>
    <name type="synonym">Eumeta japonica</name>
    <dbReference type="NCBI Taxonomy" id="151549"/>
    <lineage>
        <taxon>Eukaryota</taxon>
        <taxon>Metazoa</taxon>
        <taxon>Ecdysozoa</taxon>
        <taxon>Arthropoda</taxon>
        <taxon>Hexapoda</taxon>
        <taxon>Insecta</taxon>
        <taxon>Pterygota</taxon>
        <taxon>Neoptera</taxon>
        <taxon>Endopterygota</taxon>
        <taxon>Lepidoptera</taxon>
        <taxon>Glossata</taxon>
        <taxon>Ditrysia</taxon>
        <taxon>Tineoidea</taxon>
        <taxon>Psychidae</taxon>
        <taxon>Oiketicinae</taxon>
        <taxon>Eumeta</taxon>
    </lineage>
</organism>
<feature type="compositionally biased region" description="Basic and acidic residues" evidence="9">
    <location>
        <begin position="3823"/>
        <end position="3851"/>
    </location>
</feature>
<dbReference type="InterPro" id="IPR012099">
    <property type="entry name" value="Midasin"/>
</dbReference>
<feature type="compositionally biased region" description="Basic and acidic residues" evidence="9">
    <location>
        <begin position="3535"/>
        <end position="3545"/>
    </location>
</feature>
<accession>A0A4C1UBH1</accession>
<keyword evidence="8" id="KW-0539">Nucleus</keyword>
<feature type="compositionally biased region" description="Basic and acidic residues" evidence="9">
    <location>
        <begin position="3316"/>
        <end position="3355"/>
    </location>
</feature>
<dbReference type="GO" id="GO:0016887">
    <property type="term" value="F:ATP hydrolysis activity"/>
    <property type="evidence" value="ECO:0007669"/>
    <property type="project" value="InterPro"/>
</dbReference>
<evidence type="ECO:0000256" key="8">
    <source>
        <dbReference type="ARBA" id="ARBA00023242"/>
    </source>
</evidence>
<dbReference type="GO" id="GO:0005524">
    <property type="term" value="F:ATP binding"/>
    <property type="evidence" value="ECO:0007669"/>
    <property type="project" value="UniProtKB-KW"/>
</dbReference>
<evidence type="ECO:0000313" key="11">
    <source>
        <dbReference type="EMBL" id="GBP23274.1"/>
    </source>
</evidence>
<dbReference type="InterPro" id="IPR027417">
    <property type="entry name" value="P-loop_NTPase"/>
</dbReference>
<feature type="compositionally biased region" description="Basic and acidic residues" evidence="9">
    <location>
        <begin position="3415"/>
        <end position="3464"/>
    </location>
</feature>
<dbReference type="PIRSF" id="PIRSF010340">
    <property type="entry name" value="Midasin"/>
    <property type="match status" value="1"/>
</dbReference>
<dbReference type="FunFam" id="3.40.50.300:FF:000244">
    <property type="entry name" value="Midasin"/>
    <property type="match status" value="1"/>
</dbReference>
<dbReference type="Gene3D" id="3.40.50.300">
    <property type="entry name" value="P-loop containing nucleotide triphosphate hydrolases"/>
    <property type="match status" value="7"/>
</dbReference>